<dbReference type="Proteomes" id="UP001501576">
    <property type="component" value="Unassembled WGS sequence"/>
</dbReference>
<reference evidence="2 3" key="1">
    <citation type="journal article" date="2019" name="Int. J. Syst. Evol. Microbiol.">
        <title>The Global Catalogue of Microorganisms (GCM) 10K type strain sequencing project: providing services to taxonomists for standard genome sequencing and annotation.</title>
        <authorList>
            <consortium name="The Broad Institute Genomics Platform"/>
            <consortium name="The Broad Institute Genome Sequencing Center for Infectious Disease"/>
            <person name="Wu L."/>
            <person name="Ma J."/>
        </authorList>
    </citation>
    <scope>NUCLEOTIDE SEQUENCE [LARGE SCALE GENOMIC DNA]</scope>
    <source>
        <strain evidence="2 3">JCM 5052</strain>
    </source>
</reference>
<feature type="compositionally biased region" description="Basic and acidic residues" evidence="1">
    <location>
        <begin position="30"/>
        <end position="45"/>
    </location>
</feature>
<gene>
    <name evidence="2" type="ORF">GCM10010390_39650</name>
</gene>
<proteinExistence type="predicted"/>
<comment type="caution">
    <text evidence="2">The sequence shown here is derived from an EMBL/GenBank/DDBJ whole genome shotgun (WGS) entry which is preliminary data.</text>
</comment>
<evidence type="ECO:0000256" key="1">
    <source>
        <dbReference type="SAM" id="MobiDB-lite"/>
    </source>
</evidence>
<name>A0ABN1D5A8_9ACTN</name>
<organism evidence="2 3">
    <name type="scientific">Streptomyces mordarskii</name>
    <dbReference type="NCBI Taxonomy" id="1226758"/>
    <lineage>
        <taxon>Bacteria</taxon>
        <taxon>Bacillati</taxon>
        <taxon>Actinomycetota</taxon>
        <taxon>Actinomycetes</taxon>
        <taxon>Kitasatosporales</taxon>
        <taxon>Streptomycetaceae</taxon>
        <taxon>Streptomyces</taxon>
    </lineage>
</organism>
<keyword evidence="3" id="KW-1185">Reference proteome</keyword>
<dbReference type="GeneID" id="97437218"/>
<feature type="region of interest" description="Disordered" evidence="1">
    <location>
        <begin position="28"/>
        <end position="59"/>
    </location>
</feature>
<dbReference type="EMBL" id="BAAABZ010000038">
    <property type="protein sequence ID" value="GAA0533961.1"/>
    <property type="molecule type" value="Genomic_DNA"/>
</dbReference>
<protein>
    <submittedName>
        <fullName evidence="2">Uncharacterized protein</fullName>
    </submittedName>
</protein>
<sequence length="121" mass="12503">MVAFAEAEPADLAAVGPGAEDVAQAGERGGVLDDEHPGRRPEFIHRQGGGRGPGSEVHGEVQQSLGDEVVAFDVLKALFVAVQLVGAVGQRDDLGVRLLAQQRVDRAEQGVVARGQAQGGT</sequence>
<accession>A0ABN1D5A8</accession>
<evidence type="ECO:0000313" key="2">
    <source>
        <dbReference type="EMBL" id="GAA0533961.1"/>
    </source>
</evidence>
<evidence type="ECO:0000313" key="3">
    <source>
        <dbReference type="Proteomes" id="UP001501576"/>
    </source>
</evidence>
<dbReference type="RefSeq" id="WP_346159987.1">
    <property type="nucleotide sequence ID" value="NZ_BAAABZ010000038.1"/>
</dbReference>